<accession>A0ABU6S5K8</accession>
<dbReference type="Pfam" id="PF03547">
    <property type="entry name" value="Mem_trans"/>
    <property type="match status" value="1"/>
</dbReference>
<gene>
    <name evidence="11" type="ORF">PIB30_011204</name>
</gene>
<evidence type="ECO:0000256" key="9">
    <source>
        <dbReference type="ARBA" id="ARBA00025752"/>
    </source>
</evidence>
<feature type="transmembrane region" description="Helical" evidence="10">
    <location>
        <begin position="373"/>
        <end position="394"/>
    </location>
</feature>
<protein>
    <submittedName>
        <fullName evidence="11">Uncharacterized protein</fullName>
    </submittedName>
</protein>
<feature type="transmembrane region" description="Helical" evidence="10">
    <location>
        <begin position="232"/>
        <end position="253"/>
    </location>
</feature>
<evidence type="ECO:0000256" key="2">
    <source>
        <dbReference type="ARBA" id="ARBA00022448"/>
    </source>
</evidence>
<reference evidence="11 12" key="1">
    <citation type="journal article" date="2023" name="Plants (Basel)">
        <title>Bridging the Gap: Combining Genomics and Transcriptomics Approaches to Understand Stylosanthes scabra, an Orphan Legume from the Brazilian Caatinga.</title>
        <authorList>
            <person name="Ferreira-Neto J.R.C."/>
            <person name="da Silva M.D."/>
            <person name="Binneck E."/>
            <person name="de Melo N.F."/>
            <person name="da Silva R.H."/>
            <person name="de Melo A.L.T.M."/>
            <person name="Pandolfi V."/>
            <person name="Bustamante F.O."/>
            <person name="Brasileiro-Vidal A.C."/>
            <person name="Benko-Iseppon A.M."/>
        </authorList>
    </citation>
    <scope>NUCLEOTIDE SEQUENCE [LARGE SCALE GENOMIC DNA]</scope>
    <source>
        <tissue evidence="11">Leaves</tissue>
    </source>
</reference>
<feature type="transmembrane region" description="Helical" evidence="10">
    <location>
        <begin position="73"/>
        <end position="94"/>
    </location>
</feature>
<keyword evidence="5 10" id="KW-1133">Transmembrane helix</keyword>
<evidence type="ECO:0000256" key="3">
    <source>
        <dbReference type="ARBA" id="ARBA00022692"/>
    </source>
</evidence>
<feature type="transmembrane region" description="Helical" evidence="10">
    <location>
        <begin position="42"/>
        <end position="61"/>
    </location>
</feature>
<feature type="transmembrane region" description="Helical" evidence="10">
    <location>
        <begin position="6"/>
        <end position="30"/>
    </location>
</feature>
<evidence type="ECO:0000256" key="1">
    <source>
        <dbReference type="ARBA" id="ARBA00004477"/>
    </source>
</evidence>
<comment type="similarity">
    <text evidence="9">Belongs to the auxin efflux carrier (TC 2.A.69.2) family.</text>
</comment>
<feature type="transmembrane region" description="Helical" evidence="10">
    <location>
        <begin position="106"/>
        <end position="127"/>
    </location>
</feature>
<feature type="transmembrane region" description="Helical" evidence="10">
    <location>
        <begin position="273"/>
        <end position="291"/>
    </location>
</feature>
<keyword evidence="3 10" id="KW-0812">Transmembrane</keyword>
<organism evidence="11 12">
    <name type="scientific">Stylosanthes scabra</name>
    <dbReference type="NCBI Taxonomy" id="79078"/>
    <lineage>
        <taxon>Eukaryota</taxon>
        <taxon>Viridiplantae</taxon>
        <taxon>Streptophyta</taxon>
        <taxon>Embryophyta</taxon>
        <taxon>Tracheophyta</taxon>
        <taxon>Spermatophyta</taxon>
        <taxon>Magnoliopsida</taxon>
        <taxon>eudicotyledons</taxon>
        <taxon>Gunneridae</taxon>
        <taxon>Pentapetalae</taxon>
        <taxon>rosids</taxon>
        <taxon>fabids</taxon>
        <taxon>Fabales</taxon>
        <taxon>Fabaceae</taxon>
        <taxon>Papilionoideae</taxon>
        <taxon>50 kb inversion clade</taxon>
        <taxon>dalbergioids sensu lato</taxon>
        <taxon>Dalbergieae</taxon>
        <taxon>Pterocarpus clade</taxon>
        <taxon>Stylosanthes</taxon>
    </lineage>
</organism>
<evidence type="ECO:0000256" key="6">
    <source>
        <dbReference type="ARBA" id="ARBA00023136"/>
    </source>
</evidence>
<evidence type="ECO:0000313" key="12">
    <source>
        <dbReference type="Proteomes" id="UP001341840"/>
    </source>
</evidence>
<evidence type="ECO:0000256" key="10">
    <source>
        <dbReference type="SAM" id="Phobius"/>
    </source>
</evidence>
<comment type="caution">
    <text evidence="11">The sequence shown here is derived from an EMBL/GenBank/DDBJ whole genome shotgun (WGS) entry which is preliminary data.</text>
</comment>
<dbReference type="InterPro" id="IPR045033">
    <property type="entry name" value="PILS1/3/4/5/7"/>
</dbReference>
<sequence length="395" mass="43399">MQFWKLFITALMPILKVLLITSLGAFLALHRFDVLRDTARKNLNTLVYYVFTPALVCSILTKTITFRNLVMLWFMPLNIFVTFIVGAALGWLVMKIIKVPHNMHGLILGCCASGNLGNLPLIILPAVCKESNSPFGALDICYKKGMGYASLSMAIGNIYIWTFAYNIIRFYSSNNNLDNNKNNNNNYSTSESVDQENPLQIEATISSHERVAKLPKFARIIKTLVEKLNLKVLLAPATVASIIGVIMGAVPPFRKLFVGDDAPLRVLQDSTSMVGDAAIPAITLLVGANLIKGLKGSGMKVQLLLGIIVVRFIASPMLGVCIVKGAIHFGMINHDPLYQFLLLLQYAVPPAISISTITQLFGAGETECSIIMLATYACAAVFLTLWSTFFMWLVL</sequence>
<evidence type="ECO:0000256" key="8">
    <source>
        <dbReference type="ARBA" id="ARBA00025100"/>
    </source>
</evidence>
<keyword evidence="6 10" id="KW-0472">Membrane</keyword>
<dbReference type="EMBL" id="JASCZI010060442">
    <property type="protein sequence ID" value="MED6131602.1"/>
    <property type="molecule type" value="Genomic_DNA"/>
</dbReference>
<dbReference type="Proteomes" id="UP001341840">
    <property type="component" value="Unassembled WGS sequence"/>
</dbReference>
<feature type="transmembrane region" description="Helical" evidence="10">
    <location>
        <begin position="303"/>
        <end position="327"/>
    </location>
</feature>
<name>A0ABU6S5K8_9FABA</name>
<evidence type="ECO:0000313" key="11">
    <source>
        <dbReference type="EMBL" id="MED6131602.1"/>
    </source>
</evidence>
<proteinExistence type="inferred from homology"/>
<feature type="transmembrane region" description="Helical" evidence="10">
    <location>
        <begin position="147"/>
        <end position="168"/>
    </location>
</feature>
<keyword evidence="2" id="KW-0813">Transport</keyword>
<evidence type="ECO:0000256" key="7">
    <source>
        <dbReference type="ARBA" id="ARBA00023294"/>
    </source>
</evidence>
<dbReference type="PANTHER" id="PTHR31651:SF44">
    <property type="entry name" value="AUXIN EFFLUX CARRIER FAMILY PROTEIN"/>
    <property type="match status" value="1"/>
</dbReference>
<keyword evidence="4" id="KW-0256">Endoplasmic reticulum</keyword>
<keyword evidence="12" id="KW-1185">Reference proteome</keyword>
<dbReference type="PANTHER" id="PTHR31651">
    <property type="match status" value="1"/>
</dbReference>
<comment type="subcellular location">
    <subcellularLocation>
        <location evidence="1">Endoplasmic reticulum membrane</location>
        <topology evidence="1">Multi-pass membrane protein</topology>
    </subcellularLocation>
</comment>
<evidence type="ECO:0000256" key="5">
    <source>
        <dbReference type="ARBA" id="ARBA00022989"/>
    </source>
</evidence>
<evidence type="ECO:0000256" key="4">
    <source>
        <dbReference type="ARBA" id="ARBA00022824"/>
    </source>
</evidence>
<keyword evidence="7" id="KW-0927">Auxin signaling pathway</keyword>
<comment type="function">
    <text evidence="8">Involved in cellular auxin homeostasis by regulating auxin metabolism. Regulates intracellular auxin accumulation at the endoplasmic reticulum and thus auxin availability for nuclear auxin signaling.</text>
</comment>
<dbReference type="InterPro" id="IPR004776">
    <property type="entry name" value="Mem_transp_PIN-like"/>
</dbReference>
<feature type="transmembrane region" description="Helical" evidence="10">
    <location>
        <begin position="339"/>
        <end position="361"/>
    </location>
</feature>